<sequence length="92" mass="10788">MVEEKDLTDYKAIPAFRNGGFIEVTEDSTDYSGELSLEDALQFQLSMKFIRQRESVMERMENLKTQYESFKEEKRGLLTRMSVELKKNGQHS</sequence>
<evidence type="ECO:0000256" key="1">
    <source>
        <dbReference type="SAM" id="Coils"/>
    </source>
</evidence>
<proteinExistence type="predicted"/>
<name>A0AAV4TYL8_9ARAC</name>
<evidence type="ECO:0000313" key="3">
    <source>
        <dbReference type="Proteomes" id="UP001054837"/>
    </source>
</evidence>
<protein>
    <submittedName>
        <fullName evidence="2">Uncharacterized protein</fullName>
    </submittedName>
</protein>
<evidence type="ECO:0000313" key="2">
    <source>
        <dbReference type="EMBL" id="GIY50756.1"/>
    </source>
</evidence>
<organism evidence="2 3">
    <name type="scientific">Caerostris darwini</name>
    <dbReference type="NCBI Taxonomy" id="1538125"/>
    <lineage>
        <taxon>Eukaryota</taxon>
        <taxon>Metazoa</taxon>
        <taxon>Ecdysozoa</taxon>
        <taxon>Arthropoda</taxon>
        <taxon>Chelicerata</taxon>
        <taxon>Arachnida</taxon>
        <taxon>Araneae</taxon>
        <taxon>Araneomorphae</taxon>
        <taxon>Entelegynae</taxon>
        <taxon>Araneoidea</taxon>
        <taxon>Araneidae</taxon>
        <taxon>Caerostris</taxon>
    </lineage>
</organism>
<keyword evidence="1" id="KW-0175">Coiled coil</keyword>
<comment type="caution">
    <text evidence="2">The sequence shown here is derived from an EMBL/GenBank/DDBJ whole genome shotgun (WGS) entry which is preliminary data.</text>
</comment>
<keyword evidence="3" id="KW-1185">Reference proteome</keyword>
<feature type="coiled-coil region" evidence="1">
    <location>
        <begin position="53"/>
        <end position="80"/>
    </location>
</feature>
<gene>
    <name evidence="2" type="ORF">CDAR_476761</name>
</gene>
<dbReference type="AlphaFoldDB" id="A0AAV4TYL8"/>
<dbReference type="EMBL" id="BPLQ01010440">
    <property type="protein sequence ID" value="GIY50756.1"/>
    <property type="molecule type" value="Genomic_DNA"/>
</dbReference>
<accession>A0AAV4TYL8</accession>
<dbReference type="Proteomes" id="UP001054837">
    <property type="component" value="Unassembled WGS sequence"/>
</dbReference>
<reference evidence="2 3" key="1">
    <citation type="submission" date="2021-06" db="EMBL/GenBank/DDBJ databases">
        <title>Caerostris darwini draft genome.</title>
        <authorList>
            <person name="Kono N."/>
            <person name="Arakawa K."/>
        </authorList>
    </citation>
    <scope>NUCLEOTIDE SEQUENCE [LARGE SCALE GENOMIC DNA]</scope>
</reference>